<dbReference type="SMART" id="SM00614">
    <property type="entry name" value="ZnF_BED"/>
    <property type="match status" value="1"/>
</dbReference>
<feature type="compositionally biased region" description="Polar residues" evidence="11">
    <location>
        <begin position="102"/>
        <end position="115"/>
    </location>
</feature>
<dbReference type="Pfam" id="PF05699">
    <property type="entry name" value="Dimer_Tnp_hAT"/>
    <property type="match status" value="1"/>
</dbReference>
<organism evidence="13 14">
    <name type="scientific">Senna tora</name>
    <dbReference type="NCBI Taxonomy" id="362788"/>
    <lineage>
        <taxon>Eukaryota</taxon>
        <taxon>Viridiplantae</taxon>
        <taxon>Streptophyta</taxon>
        <taxon>Embryophyta</taxon>
        <taxon>Tracheophyta</taxon>
        <taxon>Spermatophyta</taxon>
        <taxon>Magnoliopsida</taxon>
        <taxon>eudicotyledons</taxon>
        <taxon>Gunneridae</taxon>
        <taxon>Pentapetalae</taxon>
        <taxon>rosids</taxon>
        <taxon>fabids</taxon>
        <taxon>Fabales</taxon>
        <taxon>Fabaceae</taxon>
        <taxon>Caesalpinioideae</taxon>
        <taxon>Cassia clade</taxon>
        <taxon>Senna</taxon>
    </lineage>
</organism>
<keyword evidence="14" id="KW-1185">Reference proteome</keyword>
<keyword evidence="3" id="KW-0479">Metal-binding</keyword>
<keyword evidence="6" id="KW-0805">Transcription regulation</keyword>
<evidence type="ECO:0000256" key="7">
    <source>
        <dbReference type="ARBA" id="ARBA00023125"/>
    </source>
</evidence>
<feature type="compositionally biased region" description="Basic and acidic residues" evidence="11">
    <location>
        <begin position="132"/>
        <end position="154"/>
    </location>
</feature>
<dbReference type="PROSITE" id="PS50808">
    <property type="entry name" value="ZF_BED"/>
    <property type="match status" value="1"/>
</dbReference>
<evidence type="ECO:0000259" key="12">
    <source>
        <dbReference type="PROSITE" id="PS50808"/>
    </source>
</evidence>
<dbReference type="Proteomes" id="UP000634136">
    <property type="component" value="Unassembled WGS sequence"/>
</dbReference>
<evidence type="ECO:0000256" key="1">
    <source>
        <dbReference type="ARBA" id="ARBA00004123"/>
    </source>
</evidence>
<dbReference type="Pfam" id="PF14372">
    <property type="entry name" value="hAT-like_RNase-H"/>
    <property type="match status" value="1"/>
</dbReference>
<dbReference type="GO" id="GO:0005634">
    <property type="term" value="C:nucleus"/>
    <property type="evidence" value="ECO:0007669"/>
    <property type="project" value="UniProtKB-SubCell"/>
</dbReference>
<feature type="domain" description="BED-type" evidence="12">
    <location>
        <begin position="160"/>
        <end position="213"/>
    </location>
</feature>
<evidence type="ECO:0000256" key="10">
    <source>
        <dbReference type="PROSITE-ProRule" id="PRU00027"/>
    </source>
</evidence>
<evidence type="ECO:0000313" key="13">
    <source>
        <dbReference type="EMBL" id="KAF7832070.1"/>
    </source>
</evidence>
<name>A0A834WTG4_9FABA</name>
<evidence type="ECO:0000256" key="2">
    <source>
        <dbReference type="ARBA" id="ARBA00011738"/>
    </source>
</evidence>
<dbReference type="Pfam" id="PF02892">
    <property type="entry name" value="zf-BED"/>
    <property type="match status" value="1"/>
</dbReference>
<keyword evidence="4 10" id="KW-0863">Zinc-finger</keyword>
<proteinExistence type="predicted"/>
<comment type="caution">
    <text evidence="13">The sequence shown here is derived from an EMBL/GenBank/DDBJ whole genome shotgun (WGS) entry which is preliminary data.</text>
</comment>
<dbReference type="PANTHER" id="PTHR46481:SF8">
    <property type="entry name" value="ZINC FINGER BED DOMAIN-CONTAINING PROTEIN RICESLEEPER 1-LIKE"/>
    <property type="match status" value="1"/>
</dbReference>
<accession>A0A834WTG4</accession>
<dbReference type="GO" id="GO:0008270">
    <property type="term" value="F:zinc ion binding"/>
    <property type="evidence" value="ECO:0007669"/>
    <property type="project" value="UniProtKB-KW"/>
</dbReference>
<reference evidence="13" key="1">
    <citation type="submission" date="2020-09" db="EMBL/GenBank/DDBJ databases">
        <title>Genome-Enabled Discovery of Anthraquinone Biosynthesis in Senna tora.</title>
        <authorList>
            <person name="Kang S.-H."/>
            <person name="Pandey R.P."/>
            <person name="Lee C.-M."/>
            <person name="Sim J.-S."/>
            <person name="Jeong J.-T."/>
            <person name="Choi B.-S."/>
            <person name="Jung M."/>
            <person name="Ginzburg D."/>
            <person name="Zhao K."/>
            <person name="Won S.Y."/>
            <person name="Oh T.-J."/>
            <person name="Yu Y."/>
            <person name="Kim N.-H."/>
            <person name="Lee O.R."/>
            <person name="Lee T.-H."/>
            <person name="Bashyal P."/>
            <person name="Kim T.-S."/>
            <person name="Lee W.-H."/>
            <person name="Kawkins C."/>
            <person name="Kim C.-K."/>
            <person name="Kim J.S."/>
            <person name="Ahn B.O."/>
            <person name="Rhee S.Y."/>
            <person name="Sohng J.K."/>
        </authorList>
    </citation>
    <scope>NUCLEOTIDE SEQUENCE</scope>
    <source>
        <tissue evidence="13">Leaf</tissue>
    </source>
</reference>
<sequence>MCVHQEIFEAVAQWALALRALAPLLDVALIQCSYSSLLYVPHHIDEKKVATSSPVPPLHQTSSVNNGISIEAPQQLHRRHAVAPRLHRQLGMAESYEREQSSTHLTSGMQIGSAPTPTPPSIDLEAPTGTESTREGQQREGQQGEEHQGEEVTLKRKPSRPPSHVWSHFTKNETGDRCKCNYCKKEYACGSKSHGTSTLNRHLNECPSNPNRIVDKKQKKLGIEKKPEEEDDGLVKLKVLEFNQEECRIALAKMIIIDELPFKFVENPGLRGLVYLLQPQFQIPSRMTVYRDCMQLFLFEKGKLKSILSNNSQMVSITTDTWTSIQNLNYMCVTGHYIDDSWVLNKKVLGFFLIADHRGETIGKALEKCLKDWGIAKICTVTVDNASANNVALSYLTRRIRAACKFVKSSPSRLANFKRCVCECNIESKLMVTLDVPTRWNSTYTMLDTAEKFEKAFDRLEFDDPNYLSVLNNEGGCPTSDDWKRARVFVKFFKVFYDATLVFSGSLHVTSNAFLMKLCDITKMLNFWIESNDVMLRNMAKNMKVKLEKYWDGGDNMNYMLFVAVVLDPHHKMSYIEFCFSKMYGLDKCRHMLVKLKELLVNLFEYYKVLYPLPPDSTDSSCLISDTSSFGGGGNDRDDESWSSQFYSQIRRKQSSEKKNELDKYLEDEVEFNYDGFDILKWWKSKAMKYRVISRIARDVFSIPISTVSSESAFSTGGRVLDPFRSSLNPTTVEALVCAQNWLRISKKEIDLRSSMDEIERIEAAMVLLQKPWFCSHGSAAESWLLQNRNHGSAAEPAEPLVLQQNLQTNQQNHGSAGSSCRTMNRTMKHGSAGEPWHGSTAEPDHGIDRDMRFKKDWLIEHCSWRLCLMLQGEVLISRIRVDLKLKWES</sequence>
<evidence type="ECO:0000256" key="6">
    <source>
        <dbReference type="ARBA" id="ARBA00023015"/>
    </source>
</evidence>
<dbReference type="PANTHER" id="PTHR46481">
    <property type="entry name" value="ZINC FINGER BED DOMAIN-CONTAINING PROTEIN 4"/>
    <property type="match status" value="1"/>
</dbReference>
<dbReference type="SUPFAM" id="SSF140996">
    <property type="entry name" value="Hermes dimerisation domain"/>
    <property type="match status" value="1"/>
</dbReference>
<evidence type="ECO:0000313" key="14">
    <source>
        <dbReference type="Proteomes" id="UP000634136"/>
    </source>
</evidence>
<dbReference type="OrthoDB" id="1382457at2759"/>
<dbReference type="InterPro" id="IPR052035">
    <property type="entry name" value="ZnF_BED_domain_contain"/>
</dbReference>
<gene>
    <name evidence="13" type="ORF">G2W53_014403</name>
</gene>
<feature type="compositionally biased region" description="Polar residues" evidence="11">
    <location>
        <begin position="814"/>
        <end position="826"/>
    </location>
</feature>
<dbReference type="SUPFAM" id="SSF57667">
    <property type="entry name" value="beta-beta-alpha zinc fingers"/>
    <property type="match status" value="1"/>
</dbReference>
<dbReference type="InterPro" id="IPR036236">
    <property type="entry name" value="Znf_C2H2_sf"/>
</dbReference>
<dbReference type="EMBL" id="JAAIUW010000005">
    <property type="protein sequence ID" value="KAF7832070.1"/>
    <property type="molecule type" value="Genomic_DNA"/>
</dbReference>
<dbReference type="InterPro" id="IPR012337">
    <property type="entry name" value="RNaseH-like_sf"/>
</dbReference>
<comment type="subcellular location">
    <subcellularLocation>
        <location evidence="1">Nucleus</location>
    </subcellularLocation>
</comment>
<dbReference type="InterPro" id="IPR008906">
    <property type="entry name" value="HATC_C_dom"/>
</dbReference>
<evidence type="ECO:0000256" key="5">
    <source>
        <dbReference type="ARBA" id="ARBA00022833"/>
    </source>
</evidence>
<evidence type="ECO:0000256" key="4">
    <source>
        <dbReference type="ARBA" id="ARBA00022771"/>
    </source>
</evidence>
<keyword evidence="5" id="KW-0862">Zinc</keyword>
<feature type="region of interest" description="Disordered" evidence="11">
    <location>
        <begin position="94"/>
        <end position="168"/>
    </location>
</feature>
<dbReference type="InterPro" id="IPR003656">
    <property type="entry name" value="Znf_BED"/>
</dbReference>
<feature type="region of interest" description="Disordered" evidence="11">
    <location>
        <begin position="812"/>
        <end position="845"/>
    </location>
</feature>
<keyword evidence="7" id="KW-0238">DNA-binding</keyword>
<dbReference type="InterPro" id="IPR025525">
    <property type="entry name" value="hAT-like_transposase_RNase-H"/>
</dbReference>
<dbReference type="AlphaFoldDB" id="A0A834WTG4"/>
<evidence type="ECO:0000256" key="3">
    <source>
        <dbReference type="ARBA" id="ARBA00022723"/>
    </source>
</evidence>
<evidence type="ECO:0000256" key="8">
    <source>
        <dbReference type="ARBA" id="ARBA00023163"/>
    </source>
</evidence>
<evidence type="ECO:0000256" key="11">
    <source>
        <dbReference type="SAM" id="MobiDB-lite"/>
    </source>
</evidence>
<dbReference type="GO" id="GO:0046983">
    <property type="term" value="F:protein dimerization activity"/>
    <property type="evidence" value="ECO:0007669"/>
    <property type="project" value="InterPro"/>
</dbReference>
<protein>
    <submittedName>
        <fullName evidence="13">Zinc finger BED domain-containing protein RICESLEEPER 2-like</fullName>
    </submittedName>
</protein>
<keyword evidence="8" id="KW-0804">Transcription</keyword>
<dbReference type="GO" id="GO:0003677">
    <property type="term" value="F:DNA binding"/>
    <property type="evidence" value="ECO:0007669"/>
    <property type="project" value="UniProtKB-KW"/>
</dbReference>
<evidence type="ECO:0000256" key="9">
    <source>
        <dbReference type="ARBA" id="ARBA00023242"/>
    </source>
</evidence>
<comment type="subunit">
    <text evidence="2">Homodimer.</text>
</comment>
<keyword evidence="9" id="KW-0539">Nucleus</keyword>
<dbReference type="SUPFAM" id="SSF53098">
    <property type="entry name" value="Ribonuclease H-like"/>
    <property type="match status" value="1"/>
</dbReference>